<feature type="domain" description="BED-type" evidence="5">
    <location>
        <begin position="82"/>
        <end position="126"/>
    </location>
</feature>
<dbReference type="GO" id="GO:0008270">
    <property type="term" value="F:zinc ion binding"/>
    <property type="evidence" value="ECO:0007669"/>
    <property type="project" value="UniProtKB-KW"/>
</dbReference>
<evidence type="ECO:0000256" key="2">
    <source>
        <dbReference type="ARBA" id="ARBA00022771"/>
    </source>
</evidence>
<dbReference type="GO" id="GO:0005634">
    <property type="term" value="C:nucleus"/>
    <property type="evidence" value="ECO:0007669"/>
    <property type="project" value="TreeGrafter"/>
</dbReference>
<name>A0AAV1XXE6_LUPLU</name>
<evidence type="ECO:0000256" key="1">
    <source>
        <dbReference type="ARBA" id="ARBA00022723"/>
    </source>
</evidence>
<dbReference type="SMART" id="SM00614">
    <property type="entry name" value="ZnF_BED"/>
    <property type="match status" value="1"/>
</dbReference>
<dbReference type="InterPro" id="IPR036236">
    <property type="entry name" value="Znf_C2H2_sf"/>
</dbReference>
<organism evidence="6 7">
    <name type="scientific">Lupinus luteus</name>
    <name type="common">European yellow lupine</name>
    <dbReference type="NCBI Taxonomy" id="3873"/>
    <lineage>
        <taxon>Eukaryota</taxon>
        <taxon>Viridiplantae</taxon>
        <taxon>Streptophyta</taxon>
        <taxon>Embryophyta</taxon>
        <taxon>Tracheophyta</taxon>
        <taxon>Spermatophyta</taxon>
        <taxon>Magnoliopsida</taxon>
        <taxon>eudicotyledons</taxon>
        <taxon>Gunneridae</taxon>
        <taxon>Pentapetalae</taxon>
        <taxon>rosids</taxon>
        <taxon>fabids</taxon>
        <taxon>Fabales</taxon>
        <taxon>Fabaceae</taxon>
        <taxon>Papilionoideae</taxon>
        <taxon>50 kb inversion clade</taxon>
        <taxon>genistoids sensu lato</taxon>
        <taxon>core genistoids</taxon>
        <taxon>Genisteae</taxon>
        <taxon>Lupinus</taxon>
    </lineage>
</organism>
<dbReference type="PANTHER" id="PTHR34396">
    <property type="entry name" value="OS03G0264950 PROTEIN-RELATED"/>
    <property type="match status" value="1"/>
</dbReference>
<proteinExistence type="predicted"/>
<sequence length="225" mass="25758">MTTRSHDHNEDKPPTTHNDGNCDLIQRRQRSRSSQQVNSADIVVPETTQTSDHNDMNAIDNDVHPTSNASTNKKRSRATRAKCWNFFTILEELPDGVKRVECNACNAQYKAGGNKYGTHSMTRHLDDCPKTKFEDVGQMMIDGQGKLKSHTIDQLVSRDMCAAAIIEHDLPFKFVEYRKIRAWLKYLNPDYAHISRNTAKTDVLKVYKREKEKLRQTLASIPKRG</sequence>
<comment type="caution">
    <text evidence="6">The sequence shown here is derived from an EMBL/GenBank/DDBJ whole genome shotgun (WGS) entry which is preliminary data.</text>
</comment>
<accession>A0AAV1XXE6</accession>
<dbReference type="SUPFAM" id="SSF57667">
    <property type="entry name" value="beta-beta-alpha zinc fingers"/>
    <property type="match status" value="1"/>
</dbReference>
<dbReference type="EMBL" id="CAXHTB010000018">
    <property type="protein sequence ID" value="CAL0325599.1"/>
    <property type="molecule type" value="Genomic_DNA"/>
</dbReference>
<dbReference type="InterPro" id="IPR053031">
    <property type="entry name" value="Cuticle_assoc_protein"/>
</dbReference>
<feature type="compositionally biased region" description="Basic and acidic residues" evidence="4">
    <location>
        <begin position="1"/>
        <end position="14"/>
    </location>
</feature>
<evidence type="ECO:0000259" key="5">
    <source>
        <dbReference type="Pfam" id="PF02892"/>
    </source>
</evidence>
<keyword evidence="3" id="KW-0862">Zinc</keyword>
<evidence type="ECO:0000313" key="7">
    <source>
        <dbReference type="Proteomes" id="UP001497480"/>
    </source>
</evidence>
<dbReference type="InterPro" id="IPR003656">
    <property type="entry name" value="Znf_BED"/>
</dbReference>
<reference evidence="6 7" key="1">
    <citation type="submission" date="2024-03" db="EMBL/GenBank/DDBJ databases">
        <authorList>
            <person name="Martinez-Hernandez J."/>
        </authorList>
    </citation>
    <scope>NUCLEOTIDE SEQUENCE [LARGE SCALE GENOMIC DNA]</scope>
</reference>
<evidence type="ECO:0000313" key="6">
    <source>
        <dbReference type="EMBL" id="CAL0325599.1"/>
    </source>
</evidence>
<dbReference type="Proteomes" id="UP001497480">
    <property type="component" value="Unassembled WGS sequence"/>
</dbReference>
<evidence type="ECO:0000256" key="4">
    <source>
        <dbReference type="SAM" id="MobiDB-lite"/>
    </source>
</evidence>
<dbReference type="PANTHER" id="PTHR34396:SF24">
    <property type="entry name" value="BED-TYPE DOMAIN-CONTAINING PROTEIN"/>
    <property type="match status" value="1"/>
</dbReference>
<dbReference type="AlphaFoldDB" id="A0AAV1XXE6"/>
<evidence type="ECO:0000256" key="3">
    <source>
        <dbReference type="ARBA" id="ARBA00022833"/>
    </source>
</evidence>
<feature type="region of interest" description="Disordered" evidence="4">
    <location>
        <begin position="1"/>
        <end position="74"/>
    </location>
</feature>
<dbReference type="Pfam" id="PF02892">
    <property type="entry name" value="zf-BED"/>
    <property type="match status" value="1"/>
</dbReference>
<keyword evidence="1" id="KW-0479">Metal-binding</keyword>
<keyword evidence="2" id="KW-0863">Zinc-finger</keyword>
<protein>
    <recommendedName>
        <fullName evidence="5">BED-type domain-containing protein</fullName>
    </recommendedName>
</protein>
<gene>
    <name evidence="6" type="ORF">LLUT_LOCUS26659</name>
</gene>
<dbReference type="GO" id="GO:1990837">
    <property type="term" value="F:sequence-specific double-stranded DNA binding"/>
    <property type="evidence" value="ECO:0007669"/>
    <property type="project" value="TreeGrafter"/>
</dbReference>
<dbReference type="GO" id="GO:0006357">
    <property type="term" value="P:regulation of transcription by RNA polymerase II"/>
    <property type="evidence" value="ECO:0007669"/>
    <property type="project" value="TreeGrafter"/>
</dbReference>
<keyword evidence="7" id="KW-1185">Reference proteome</keyword>